<keyword evidence="4 6" id="KW-1133">Transmembrane helix</keyword>
<evidence type="ECO:0000313" key="9">
    <source>
        <dbReference type="Proteomes" id="UP000185860"/>
    </source>
</evidence>
<evidence type="ECO:0000313" key="8">
    <source>
        <dbReference type="EMBL" id="OKH38708.1"/>
    </source>
</evidence>
<dbReference type="InterPro" id="IPR007168">
    <property type="entry name" value="Phageshock_PspC_N"/>
</dbReference>
<organism evidence="8 9">
    <name type="scientific">[Phormidium ambiguum] IAM M-71</name>
    <dbReference type="NCBI Taxonomy" id="454136"/>
    <lineage>
        <taxon>Bacteria</taxon>
        <taxon>Bacillati</taxon>
        <taxon>Cyanobacteriota</taxon>
        <taxon>Cyanophyceae</taxon>
        <taxon>Oscillatoriophycideae</taxon>
        <taxon>Aerosakkonematales</taxon>
        <taxon>Aerosakkonemataceae</taxon>
        <taxon>Floridanema</taxon>
    </lineage>
</organism>
<gene>
    <name evidence="8" type="ORF">NIES2119_08935</name>
</gene>
<comment type="caution">
    <text evidence="8">The sequence shown here is derived from an EMBL/GenBank/DDBJ whole genome shotgun (WGS) entry which is preliminary data.</text>
</comment>
<dbReference type="STRING" id="454136.NIES2119_08935"/>
<dbReference type="Pfam" id="PF04024">
    <property type="entry name" value="PspC"/>
    <property type="match status" value="1"/>
</dbReference>
<comment type="subcellular location">
    <subcellularLocation>
        <location evidence="1">Cell membrane</location>
        <topology evidence="1">Single-pass membrane protein</topology>
    </subcellularLocation>
</comment>
<evidence type="ECO:0000256" key="4">
    <source>
        <dbReference type="ARBA" id="ARBA00022989"/>
    </source>
</evidence>
<name>A0A1U7IMY4_9CYAN</name>
<feature type="transmembrane region" description="Helical" evidence="6">
    <location>
        <begin position="31"/>
        <end position="54"/>
    </location>
</feature>
<evidence type="ECO:0000259" key="7">
    <source>
        <dbReference type="Pfam" id="PF04024"/>
    </source>
</evidence>
<evidence type="ECO:0000256" key="6">
    <source>
        <dbReference type="SAM" id="Phobius"/>
    </source>
</evidence>
<reference evidence="8 9" key="1">
    <citation type="submission" date="2016-11" db="EMBL/GenBank/DDBJ databases">
        <title>Draft Genome Sequences of Nine Cyanobacterial Strains from Diverse Habitats.</title>
        <authorList>
            <person name="Zhu T."/>
            <person name="Hou S."/>
            <person name="Lu X."/>
            <person name="Hess W.R."/>
        </authorList>
    </citation>
    <scope>NUCLEOTIDE SEQUENCE [LARGE SCALE GENOMIC DNA]</scope>
    <source>
        <strain evidence="8 9">IAM M-71</strain>
    </source>
</reference>
<dbReference type="InterPro" id="IPR052027">
    <property type="entry name" value="PspC"/>
</dbReference>
<feature type="transmembrane region" description="Helical" evidence="6">
    <location>
        <begin position="99"/>
        <end position="116"/>
    </location>
</feature>
<evidence type="ECO:0000256" key="2">
    <source>
        <dbReference type="ARBA" id="ARBA00022475"/>
    </source>
</evidence>
<accession>A0A1U7IMY4</accession>
<feature type="transmembrane region" description="Helical" evidence="6">
    <location>
        <begin position="157"/>
        <end position="183"/>
    </location>
</feature>
<keyword evidence="3 6" id="KW-0812">Transmembrane</keyword>
<evidence type="ECO:0000256" key="3">
    <source>
        <dbReference type="ARBA" id="ARBA00022692"/>
    </source>
</evidence>
<evidence type="ECO:0000256" key="1">
    <source>
        <dbReference type="ARBA" id="ARBA00004162"/>
    </source>
</evidence>
<dbReference type="Proteomes" id="UP000185860">
    <property type="component" value="Unassembled WGS sequence"/>
</dbReference>
<protein>
    <recommendedName>
        <fullName evidence="7">Phage shock protein PspC N-terminal domain-containing protein</fullName>
    </recommendedName>
</protein>
<sequence>MGEIFVLSLIWVLLFFGPALAAIAIRRSLSIPWQLVLLVICILYGALPILIALGGTAMAERYGCVPDMSAYRCPGNPYLSETITIMIFAHWLAFITIPSGILGIIGIVISLVIKIVKLRQREPTNKAPFAIFYRSRRHKVIAGICAAIAQKTNLPLLAVRIVTVILAVVTPGFGAPLYLWLWLAFPLDSEVRST</sequence>
<evidence type="ECO:0000256" key="5">
    <source>
        <dbReference type="ARBA" id="ARBA00023136"/>
    </source>
</evidence>
<keyword evidence="2" id="KW-1003">Cell membrane</keyword>
<dbReference type="PANTHER" id="PTHR33885:SF3">
    <property type="entry name" value="PHAGE SHOCK PROTEIN C"/>
    <property type="match status" value="1"/>
</dbReference>
<dbReference type="GO" id="GO:0005886">
    <property type="term" value="C:plasma membrane"/>
    <property type="evidence" value="ECO:0007669"/>
    <property type="project" value="UniProtKB-SubCell"/>
</dbReference>
<dbReference type="EMBL" id="MRCE01000007">
    <property type="protein sequence ID" value="OKH38708.1"/>
    <property type="molecule type" value="Genomic_DNA"/>
</dbReference>
<dbReference type="AlphaFoldDB" id="A0A1U7IMY4"/>
<keyword evidence="5 6" id="KW-0472">Membrane</keyword>
<dbReference type="RefSeq" id="WP_073593119.1">
    <property type="nucleotide sequence ID" value="NZ_MRCE01000007.1"/>
</dbReference>
<feature type="domain" description="Phage shock protein PspC N-terminal" evidence="7">
    <location>
        <begin position="132"/>
        <end position="186"/>
    </location>
</feature>
<dbReference type="PANTHER" id="PTHR33885">
    <property type="entry name" value="PHAGE SHOCK PROTEIN C"/>
    <property type="match status" value="1"/>
</dbReference>
<proteinExistence type="predicted"/>